<protein>
    <submittedName>
        <fullName evidence="2">Uncharacterized protein</fullName>
    </submittedName>
</protein>
<reference evidence="2" key="1">
    <citation type="journal article" date="2022" name="Plant J.">
        <title>Strategies of tolerance reflected in two North American maple genomes.</title>
        <authorList>
            <person name="McEvoy S.L."/>
            <person name="Sezen U.U."/>
            <person name="Trouern-Trend A."/>
            <person name="McMahon S.M."/>
            <person name="Schaberg P.G."/>
            <person name="Yang J."/>
            <person name="Wegrzyn J.L."/>
            <person name="Swenson N.G."/>
        </authorList>
    </citation>
    <scope>NUCLEOTIDE SEQUENCE</scope>
    <source>
        <strain evidence="2">NS2018</strain>
    </source>
</reference>
<evidence type="ECO:0000256" key="1">
    <source>
        <dbReference type="SAM" id="Coils"/>
    </source>
</evidence>
<dbReference type="Proteomes" id="UP001168877">
    <property type="component" value="Unassembled WGS sequence"/>
</dbReference>
<dbReference type="GO" id="GO:0003676">
    <property type="term" value="F:nucleic acid binding"/>
    <property type="evidence" value="ECO:0007669"/>
    <property type="project" value="InterPro"/>
</dbReference>
<accession>A0AA39T0B6</accession>
<dbReference type="InterPro" id="IPR050951">
    <property type="entry name" value="Retrovirus_Pol_polyprotein"/>
</dbReference>
<organism evidence="2 3">
    <name type="scientific">Acer saccharum</name>
    <name type="common">Sugar maple</name>
    <dbReference type="NCBI Taxonomy" id="4024"/>
    <lineage>
        <taxon>Eukaryota</taxon>
        <taxon>Viridiplantae</taxon>
        <taxon>Streptophyta</taxon>
        <taxon>Embryophyta</taxon>
        <taxon>Tracheophyta</taxon>
        <taxon>Spermatophyta</taxon>
        <taxon>Magnoliopsida</taxon>
        <taxon>eudicotyledons</taxon>
        <taxon>Gunneridae</taxon>
        <taxon>Pentapetalae</taxon>
        <taxon>rosids</taxon>
        <taxon>malvids</taxon>
        <taxon>Sapindales</taxon>
        <taxon>Sapindaceae</taxon>
        <taxon>Hippocastanoideae</taxon>
        <taxon>Acereae</taxon>
        <taxon>Acer</taxon>
    </lineage>
</organism>
<keyword evidence="3" id="KW-1185">Reference proteome</keyword>
<dbReference type="PANTHER" id="PTHR37984:SF5">
    <property type="entry name" value="PROTEIN NYNRIN-LIKE"/>
    <property type="match status" value="1"/>
</dbReference>
<evidence type="ECO:0000313" key="2">
    <source>
        <dbReference type="EMBL" id="KAK0599630.1"/>
    </source>
</evidence>
<name>A0AA39T0B6_ACESA</name>
<comment type="caution">
    <text evidence="2">The sequence shown here is derived from an EMBL/GenBank/DDBJ whole genome shotgun (WGS) entry which is preliminary data.</text>
</comment>
<keyword evidence="1" id="KW-0175">Coiled coil</keyword>
<dbReference type="PANTHER" id="PTHR37984">
    <property type="entry name" value="PROTEIN CBG26694"/>
    <property type="match status" value="1"/>
</dbReference>
<dbReference type="EMBL" id="JAUESC010000003">
    <property type="protein sequence ID" value="KAK0599630.1"/>
    <property type="molecule type" value="Genomic_DNA"/>
</dbReference>
<reference evidence="2" key="2">
    <citation type="submission" date="2023-06" db="EMBL/GenBank/DDBJ databases">
        <authorList>
            <person name="Swenson N.G."/>
            <person name="Wegrzyn J.L."/>
            <person name="Mcevoy S.L."/>
        </authorList>
    </citation>
    <scope>NUCLEOTIDE SEQUENCE</scope>
    <source>
        <strain evidence="2">NS2018</strain>
        <tissue evidence="2">Leaf</tissue>
    </source>
</reference>
<proteinExistence type="predicted"/>
<dbReference type="InterPro" id="IPR036397">
    <property type="entry name" value="RNaseH_sf"/>
</dbReference>
<gene>
    <name evidence="2" type="ORF">LWI29_007117</name>
</gene>
<dbReference type="Gene3D" id="3.30.420.10">
    <property type="entry name" value="Ribonuclease H-like superfamily/Ribonuclease H"/>
    <property type="match status" value="1"/>
</dbReference>
<sequence length="185" mass="21176">MLCCISGERPKKWDLDLPQAEFAYNSMVNRSTGKSPFQIIYTQQPKHTLDLVALPSLPGVTKAGENMAERIQQIHSEVKANLEMANEKYKEDADQHKHKKEFQEGDLVMAYLKKNRITAYEHSASHQCCDKQQLPQNQQQIRHRIKLHMCIEKMIATTKPSNPEETANALQKALNCKGSNCQKQK</sequence>
<feature type="coiled-coil region" evidence="1">
    <location>
        <begin position="68"/>
        <end position="106"/>
    </location>
</feature>
<dbReference type="AlphaFoldDB" id="A0AA39T0B6"/>
<evidence type="ECO:0000313" key="3">
    <source>
        <dbReference type="Proteomes" id="UP001168877"/>
    </source>
</evidence>